<reference evidence="2" key="1">
    <citation type="submission" date="2017-02" db="UniProtKB">
        <authorList>
            <consortium name="WormBaseParasite"/>
        </authorList>
    </citation>
    <scope>IDENTIFICATION</scope>
</reference>
<proteinExistence type="predicted"/>
<sequence length="43" mass="4682">MKKLKQTCIGKDATSVLKTLAPHVKAADVVMKKLKQTCIGKVK</sequence>
<protein>
    <submittedName>
        <fullName evidence="2">Cyclic lactone autoinducer peptide</fullName>
    </submittedName>
</protein>
<accession>A0A0M3IQR5</accession>
<dbReference type="InterPro" id="IPR036400">
    <property type="entry name" value="Cyt_B5-like_heme/steroid_sf"/>
</dbReference>
<organism evidence="1 2">
    <name type="scientific">Ascaris lumbricoides</name>
    <name type="common">Giant roundworm</name>
    <dbReference type="NCBI Taxonomy" id="6252"/>
    <lineage>
        <taxon>Eukaryota</taxon>
        <taxon>Metazoa</taxon>
        <taxon>Ecdysozoa</taxon>
        <taxon>Nematoda</taxon>
        <taxon>Chromadorea</taxon>
        <taxon>Rhabditida</taxon>
        <taxon>Spirurina</taxon>
        <taxon>Ascaridomorpha</taxon>
        <taxon>Ascaridoidea</taxon>
        <taxon>Ascarididae</taxon>
        <taxon>Ascaris</taxon>
    </lineage>
</organism>
<dbReference type="Gene3D" id="3.10.120.10">
    <property type="entry name" value="Cytochrome b5-like heme/steroid binding domain"/>
    <property type="match status" value="1"/>
</dbReference>
<evidence type="ECO:0000313" key="2">
    <source>
        <dbReference type="WBParaSite" id="ALUE_0002109301-mRNA-1"/>
    </source>
</evidence>
<dbReference type="WBParaSite" id="ALUE_0002109301-mRNA-1">
    <property type="protein sequence ID" value="ALUE_0002109301-mRNA-1"/>
    <property type="gene ID" value="ALUE_0002109301"/>
</dbReference>
<dbReference type="AlphaFoldDB" id="A0A0M3IQR5"/>
<dbReference type="Proteomes" id="UP000036681">
    <property type="component" value="Unplaced"/>
</dbReference>
<evidence type="ECO:0000313" key="1">
    <source>
        <dbReference type="Proteomes" id="UP000036681"/>
    </source>
</evidence>
<keyword evidence="1" id="KW-1185">Reference proteome</keyword>
<name>A0A0M3IQR5_ASCLU</name>